<dbReference type="InterPro" id="IPR042529">
    <property type="entry name" value="IF_2B-like_C"/>
</dbReference>
<proteinExistence type="inferred from homology"/>
<sequence>MLRIDDDLAFMLKFENVAWYEKGQVKILDRRIYPRKIEFVICNNHKEVANAIRDMVTQSAGPYTAAGMGMALAAFECRDMDNIKKIDYLEKAAKDIYSARPTTKDRMIEVTEGCLEIAKNNINSKNLDNIISNYTIKTMENRYERIGKVAKYLVKMFPDNGKILTQCYGETIIGMMLKECKKQNKNIELYCAETRPFLQGARFTASVACDMGFKVTVITDNMIAATIKNKKIDLFTSAADSITRDGYVVNKVGTSQMAIVSKYYEIPYFVTGIPDSVESINNIKIEERDPKKVLECNGIKNTLDGVKGYYPAFDITPPHLISGVVTDTGIYSPYDLENYKSSDGSFYSFAV</sequence>
<dbReference type="RefSeq" id="WP_210060511.1">
    <property type="nucleotide sequence ID" value="NZ_JAGGLJ010000005.1"/>
</dbReference>
<dbReference type="EMBL" id="JAGGLJ010000005">
    <property type="protein sequence ID" value="MBP2025215.1"/>
    <property type="molecule type" value="Genomic_DNA"/>
</dbReference>
<evidence type="ECO:0000256" key="1">
    <source>
        <dbReference type="ARBA" id="ARBA00009117"/>
    </source>
</evidence>
<dbReference type="EC" id="5.3.1.23" evidence="3"/>
<dbReference type="Proteomes" id="UP001519306">
    <property type="component" value="Unassembled WGS sequence"/>
</dbReference>
<keyword evidence="4" id="KW-1185">Reference proteome</keyword>
<evidence type="ECO:0000256" key="2">
    <source>
        <dbReference type="ARBA" id="ARBA00023235"/>
    </source>
</evidence>
<dbReference type="Gene3D" id="3.40.50.10470">
    <property type="entry name" value="Translation initiation factor eif-2b, domain 2"/>
    <property type="match status" value="1"/>
</dbReference>
<dbReference type="InterPro" id="IPR011559">
    <property type="entry name" value="Initiation_fac_2B_a/b/d"/>
</dbReference>
<name>A0ABS4KCY0_9FIRM</name>
<dbReference type="SUPFAM" id="SSF100950">
    <property type="entry name" value="NagB/RpiA/CoA transferase-like"/>
    <property type="match status" value="1"/>
</dbReference>
<comment type="caution">
    <text evidence="3">The sequence shown here is derived from an EMBL/GenBank/DDBJ whole genome shotgun (WGS) entry which is preliminary data.</text>
</comment>
<dbReference type="Gene3D" id="1.20.120.420">
    <property type="entry name" value="translation initiation factor eif-2b, domain 1"/>
    <property type="match status" value="1"/>
</dbReference>
<dbReference type="NCBIfam" id="TIGR00524">
    <property type="entry name" value="eIF-2B_rel"/>
    <property type="match status" value="1"/>
</dbReference>
<gene>
    <name evidence="3" type="ORF">J2Z71_000740</name>
</gene>
<accession>A0ABS4KCY0</accession>
<dbReference type="PANTHER" id="PTHR43475:SF1">
    <property type="entry name" value="METHYLTHIORIBOSE-1-PHOSPHATE ISOMERASE"/>
    <property type="match status" value="1"/>
</dbReference>
<dbReference type="PANTHER" id="PTHR43475">
    <property type="entry name" value="METHYLTHIORIBOSE-1-PHOSPHATE ISOMERASE"/>
    <property type="match status" value="1"/>
</dbReference>
<dbReference type="InterPro" id="IPR037171">
    <property type="entry name" value="NagB/RpiA_transferase-like"/>
</dbReference>
<dbReference type="InterPro" id="IPR027363">
    <property type="entry name" value="M1Pi_N"/>
</dbReference>
<dbReference type="Pfam" id="PF01008">
    <property type="entry name" value="IF-2B"/>
    <property type="match status" value="1"/>
</dbReference>
<dbReference type="InterPro" id="IPR000649">
    <property type="entry name" value="IF-2B-related"/>
</dbReference>
<keyword evidence="2 3" id="KW-0413">Isomerase</keyword>
<dbReference type="NCBIfam" id="NF004326">
    <property type="entry name" value="PRK05720.1"/>
    <property type="match status" value="1"/>
</dbReference>
<organism evidence="3 4">
    <name type="scientific">Peptoniphilus stercorisuis</name>
    <dbReference type="NCBI Taxonomy" id="1436965"/>
    <lineage>
        <taxon>Bacteria</taxon>
        <taxon>Bacillati</taxon>
        <taxon>Bacillota</taxon>
        <taxon>Tissierellia</taxon>
        <taxon>Tissierellales</taxon>
        <taxon>Peptoniphilaceae</taxon>
        <taxon>Peptoniphilus</taxon>
    </lineage>
</organism>
<reference evidence="3 4" key="1">
    <citation type="submission" date="2021-03" db="EMBL/GenBank/DDBJ databases">
        <title>Genomic Encyclopedia of Type Strains, Phase IV (KMG-IV): sequencing the most valuable type-strain genomes for metagenomic binning, comparative biology and taxonomic classification.</title>
        <authorList>
            <person name="Goeker M."/>
        </authorList>
    </citation>
    <scope>NUCLEOTIDE SEQUENCE [LARGE SCALE GENOMIC DNA]</scope>
    <source>
        <strain evidence="3 4">DSM 27563</strain>
    </source>
</reference>
<evidence type="ECO:0000313" key="3">
    <source>
        <dbReference type="EMBL" id="MBP2025215.1"/>
    </source>
</evidence>
<comment type="similarity">
    <text evidence="1">Belongs to the eIF-2B alpha/beta/delta subunits family. MtnA subfamily.</text>
</comment>
<dbReference type="GO" id="GO:0046523">
    <property type="term" value="F:S-methyl-5-thioribose-1-phosphate isomerase activity"/>
    <property type="evidence" value="ECO:0007669"/>
    <property type="project" value="UniProtKB-EC"/>
</dbReference>
<evidence type="ECO:0000313" key="4">
    <source>
        <dbReference type="Proteomes" id="UP001519306"/>
    </source>
</evidence>
<protein>
    <submittedName>
        <fullName evidence="3">Methylthioribose-1-phosphate isomerase</fullName>
        <ecNumber evidence="3">5.3.1.23</ecNumber>
    </submittedName>
</protein>